<evidence type="ECO:0000313" key="5">
    <source>
        <dbReference type="EMBL" id="KAA6370235.1"/>
    </source>
</evidence>
<comment type="caution">
    <text evidence="5">The sequence shown here is derived from an EMBL/GenBank/DDBJ whole genome shotgun (WGS) entry which is preliminary data.</text>
</comment>
<dbReference type="Proteomes" id="UP000324800">
    <property type="component" value="Unassembled WGS sequence"/>
</dbReference>
<dbReference type="OrthoDB" id="29145at2759"/>
<sequence length="386" mass="44011">MPQKAPEIYASSYLLKNTPFLRKMLSILDEDISWTLTNLFSGNVDEIKSIVKLGVVPPLVKLLTSHNCKVRKQSAWAIANIAHEDDPYLIAQLSQAGIEDQLLKLLCIQNSISQTGEDDEDFDIDQFKDEFSIQTYMLTRVLTNMDLNQKTQIASAEFLITYIMYYYQQADDVELLGFALDKLNFLIGNDQILKQVDFRDSVKCIAKLINFNDYRISKYSLCILESLAGGSDKHTQLVIDSGALADIQSLLQQIPNQNYSITLKSTSQGVNAKFKAHEDMDEILGRVCFVLSNITAGTPAQTQQCFDSGLVQMIIEILTETRLEEDEIRFIEKEKIKLAKLNRRKRDQRWNQFCFDWVKDAFYVIANCTSDSSNNSVKVEILKFSK</sequence>
<organism evidence="5 6">
    <name type="scientific">Streblomastix strix</name>
    <dbReference type="NCBI Taxonomy" id="222440"/>
    <lineage>
        <taxon>Eukaryota</taxon>
        <taxon>Metamonada</taxon>
        <taxon>Preaxostyla</taxon>
        <taxon>Oxymonadida</taxon>
        <taxon>Streblomastigidae</taxon>
        <taxon>Streblomastix</taxon>
    </lineage>
</organism>
<evidence type="ECO:0000313" key="6">
    <source>
        <dbReference type="Proteomes" id="UP000324800"/>
    </source>
</evidence>
<dbReference type="InterPro" id="IPR011989">
    <property type="entry name" value="ARM-like"/>
</dbReference>
<dbReference type="SUPFAM" id="SSF48371">
    <property type="entry name" value="ARM repeat"/>
    <property type="match status" value="1"/>
</dbReference>
<protein>
    <submittedName>
        <fullName evidence="5">Uncharacterized protein</fullName>
    </submittedName>
</protein>
<keyword evidence="3" id="KW-0653">Protein transport</keyword>
<dbReference type="Gene3D" id="1.25.10.10">
    <property type="entry name" value="Leucine-rich Repeat Variant"/>
    <property type="match status" value="1"/>
</dbReference>
<name>A0A5J4UKG8_9EUKA</name>
<evidence type="ECO:0000256" key="1">
    <source>
        <dbReference type="ARBA" id="ARBA00010394"/>
    </source>
</evidence>
<dbReference type="EMBL" id="SNRW01015588">
    <property type="protein sequence ID" value="KAA6370235.1"/>
    <property type="molecule type" value="Genomic_DNA"/>
</dbReference>
<evidence type="ECO:0000256" key="3">
    <source>
        <dbReference type="ARBA" id="ARBA00022927"/>
    </source>
</evidence>
<dbReference type="AlphaFoldDB" id="A0A5J4UKG8"/>
<evidence type="ECO:0000256" key="4">
    <source>
        <dbReference type="PROSITE-ProRule" id="PRU00259"/>
    </source>
</evidence>
<keyword evidence="2" id="KW-0813">Transport</keyword>
<dbReference type="PROSITE" id="PS50176">
    <property type="entry name" value="ARM_REPEAT"/>
    <property type="match status" value="1"/>
</dbReference>
<proteinExistence type="inferred from homology"/>
<accession>A0A5J4UKG8</accession>
<gene>
    <name evidence="5" type="ORF">EZS28_034238</name>
</gene>
<comment type="similarity">
    <text evidence="1">Belongs to the importin alpha family.</text>
</comment>
<feature type="repeat" description="ARM" evidence="4">
    <location>
        <begin position="54"/>
        <end position="86"/>
    </location>
</feature>
<dbReference type="SMART" id="SM00185">
    <property type="entry name" value="ARM"/>
    <property type="match status" value="3"/>
</dbReference>
<dbReference type="InterPro" id="IPR016024">
    <property type="entry name" value="ARM-type_fold"/>
</dbReference>
<evidence type="ECO:0000256" key="2">
    <source>
        <dbReference type="ARBA" id="ARBA00022448"/>
    </source>
</evidence>
<dbReference type="InterPro" id="IPR000225">
    <property type="entry name" value="Armadillo"/>
</dbReference>
<reference evidence="5 6" key="1">
    <citation type="submission" date="2019-03" db="EMBL/GenBank/DDBJ databases">
        <title>Single cell metagenomics reveals metabolic interactions within the superorganism composed of flagellate Streblomastix strix and complex community of Bacteroidetes bacteria on its surface.</title>
        <authorList>
            <person name="Treitli S.C."/>
            <person name="Kolisko M."/>
            <person name="Husnik F."/>
            <person name="Keeling P."/>
            <person name="Hampl V."/>
        </authorList>
    </citation>
    <scope>NUCLEOTIDE SEQUENCE [LARGE SCALE GENOMIC DNA]</scope>
    <source>
        <strain evidence="5">ST1C</strain>
    </source>
</reference>
<dbReference type="GO" id="GO:0015031">
    <property type="term" value="P:protein transport"/>
    <property type="evidence" value="ECO:0007669"/>
    <property type="project" value="UniProtKB-KW"/>
</dbReference>
<dbReference type="PANTHER" id="PTHR23316">
    <property type="entry name" value="IMPORTIN ALPHA"/>
    <property type="match status" value="1"/>
</dbReference>
<dbReference type="Pfam" id="PF00514">
    <property type="entry name" value="Arm"/>
    <property type="match status" value="1"/>
</dbReference>